<sequence>MNDKLVSLFKLEQIVKKNLESFDKSSLVKEIPSFKLCENINPQYVKPDFTELMGRIKEGNNPKVILISAAGATGKSELTKYLSSSLQMPVFNLSQHKPVASNSLTGLFFDTLGHVGLGKFVEGLKTGKATLIIDALDEGYIKTTVQGFNSFLDEIVNICGDADGIPFVLLGRTQVMEHCWLYLEENGVETSLLKIEPFTVAQANEFIDKQIDERKFPQEYKKTRDYIIKSVEGFFKNTAEIKHRQYQSFIGYAPVLLSITKLLRAAKNYHALYEDLVRDDFKGVDLITSIVQYILLRDKEEKIDRLVLPSLLGDRTPDFRQNVLEKAYSVDEQCIRLLYSQISKPYQACVSEDAKFNALYEDKISEWIKEHPFLENNKIQNAVFESYIIAKMIGKAEYEEAVFEYLKTKYKDAFMLFFIFERLNDEHKINPKFLPFLYSSIKSLDDKQFSTCMSIDEIDEDTNSIHCEVEFSNIQEDPTTFDMALNRDTGLYLNSVLSNVFVNAGIDIVLDGKRCELSSPITLNCNNIIISTDEFVLEKGVANSKDGIVFECESCQIDYANGQVPSLINHLGAEQKFQIITKNRPEFPFVDFYEPTDLSLQITDPLLKDKYLKLRKIIALFRSHSKGRMAKFRDKIENRRVTGNIIGEKVLEELIDKKILYSDDKFYYIDPEYMHEHLGVSYNDIKLRIINDKTIDFLNNIDISE</sequence>
<protein>
    <submittedName>
        <fullName evidence="1">Uncharacterized protein</fullName>
    </submittedName>
</protein>
<accession>A0A5M4AU47</accession>
<reference evidence="1 2" key="1">
    <citation type="submission" date="2019-10" db="EMBL/GenBank/DDBJ databases">
        <title>Prolixibacter strains distinguished by the presence of nitrate reductase genes were adept at nitrate-dependent anaerobic corrosion of metallic iron and carbon steel.</title>
        <authorList>
            <person name="Iino T."/>
            <person name="Shono N."/>
            <person name="Ito K."/>
            <person name="Nakamura R."/>
            <person name="Sueoka K."/>
            <person name="Harayama S."/>
            <person name="Ohkuma M."/>
        </authorList>
    </citation>
    <scope>NUCLEOTIDE SEQUENCE [LARGE SCALE GENOMIC DNA]</scope>
    <source>
        <strain evidence="1 2">JCM 13498</strain>
    </source>
</reference>
<proteinExistence type="predicted"/>
<dbReference type="RefSeq" id="WP_025865594.1">
    <property type="nucleotide sequence ID" value="NZ_BLAX01000001.1"/>
</dbReference>
<dbReference type="Proteomes" id="UP000391834">
    <property type="component" value="Unassembled WGS sequence"/>
</dbReference>
<keyword evidence="2" id="KW-1185">Reference proteome</keyword>
<dbReference type="OrthoDB" id="1109149at2"/>
<organism evidence="1 2">
    <name type="scientific">Prolixibacter bellariivorans</name>
    <dbReference type="NCBI Taxonomy" id="314319"/>
    <lineage>
        <taxon>Bacteria</taxon>
        <taxon>Pseudomonadati</taxon>
        <taxon>Bacteroidota</taxon>
        <taxon>Bacteroidia</taxon>
        <taxon>Marinilabiliales</taxon>
        <taxon>Prolixibacteraceae</taxon>
        <taxon>Prolixibacter</taxon>
    </lineage>
</organism>
<dbReference type="AlphaFoldDB" id="A0A5M4AU47"/>
<comment type="caution">
    <text evidence="1">The sequence shown here is derived from an EMBL/GenBank/DDBJ whole genome shotgun (WGS) entry which is preliminary data.</text>
</comment>
<name>A0A5M4AU47_9BACT</name>
<evidence type="ECO:0000313" key="1">
    <source>
        <dbReference type="EMBL" id="GET31479.1"/>
    </source>
</evidence>
<gene>
    <name evidence="1" type="ORF">PbJCM13498_03420</name>
</gene>
<dbReference type="EMBL" id="BLAX01000001">
    <property type="protein sequence ID" value="GET31479.1"/>
    <property type="molecule type" value="Genomic_DNA"/>
</dbReference>
<evidence type="ECO:0000313" key="2">
    <source>
        <dbReference type="Proteomes" id="UP000391834"/>
    </source>
</evidence>